<evidence type="ECO:0000256" key="3">
    <source>
        <dbReference type="ARBA" id="ARBA00022833"/>
    </source>
</evidence>
<proteinExistence type="predicted"/>
<evidence type="ECO:0000313" key="8">
    <source>
        <dbReference type="EMBL" id="RUS29405.1"/>
    </source>
</evidence>
<keyword evidence="6" id="KW-0732">Signal</keyword>
<evidence type="ECO:0000256" key="2">
    <source>
        <dbReference type="ARBA" id="ARBA00022771"/>
    </source>
</evidence>
<feature type="compositionally biased region" description="Low complexity" evidence="5">
    <location>
        <begin position="253"/>
        <end position="266"/>
    </location>
</feature>
<evidence type="ECO:0000256" key="4">
    <source>
        <dbReference type="PROSITE-ProRule" id="PRU00175"/>
    </source>
</evidence>
<keyword evidence="2 4" id="KW-0863">Zinc-finger</keyword>
<dbReference type="PROSITE" id="PS50089">
    <property type="entry name" value="ZF_RING_2"/>
    <property type="match status" value="1"/>
</dbReference>
<dbReference type="GO" id="GO:0008270">
    <property type="term" value="F:zinc ion binding"/>
    <property type="evidence" value="ECO:0007669"/>
    <property type="project" value="UniProtKB-KW"/>
</dbReference>
<protein>
    <recommendedName>
        <fullName evidence="7">RING-type domain-containing protein</fullName>
    </recommendedName>
</protein>
<keyword evidence="3" id="KW-0862">Zinc</keyword>
<dbReference type="InterPro" id="IPR017907">
    <property type="entry name" value="Znf_RING_CS"/>
</dbReference>
<keyword evidence="9" id="KW-1185">Reference proteome</keyword>
<dbReference type="Proteomes" id="UP000274822">
    <property type="component" value="Unassembled WGS sequence"/>
</dbReference>
<organism evidence="8 9">
    <name type="scientific">Jimgerdemannia flammicorona</name>
    <dbReference type="NCBI Taxonomy" id="994334"/>
    <lineage>
        <taxon>Eukaryota</taxon>
        <taxon>Fungi</taxon>
        <taxon>Fungi incertae sedis</taxon>
        <taxon>Mucoromycota</taxon>
        <taxon>Mucoromycotina</taxon>
        <taxon>Endogonomycetes</taxon>
        <taxon>Endogonales</taxon>
        <taxon>Endogonaceae</taxon>
        <taxon>Jimgerdemannia</taxon>
    </lineage>
</organism>
<feature type="signal peptide" evidence="6">
    <location>
        <begin position="1"/>
        <end position="22"/>
    </location>
</feature>
<dbReference type="PROSITE" id="PS00518">
    <property type="entry name" value="ZF_RING_1"/>
    <property type="match status" value="1"/>
</dbReference>
<dbReference type="SUPFAM" id="SSF57850">
    <property type="entry name" value="RING/U-box"/>
    <property type="match status" value="1"/>
</dbReference>
<dbReference type="AlphaFoldDB" id="A0A433QHY2"/>
<feature type="chain" id="PRO_5019008501" description="RING-type domain-containing protein" evidence="6">
    <location>
        <begin position="23"/>
        <end position="393"/>
    </location>
</feature>
<feature type="compositionally biased region" description="Polar residues" evidence="5">
    <location>
        <begin position="278"/>
        <end position="297"/>
    </location>
</feature>
<dbReference type="EMBL" id="RBNJ01005202">
    <property type="protein sequence ID" value="RUS29405.1"/>
    <property type="molecule type" value="Genomic_DNA"/>
</dbReference>
<reference evidence="8 9" key="1">
    <citation type="journal article" date="2018" name="New Phytol.">
        <title>Phylogenomics of Endogonaceae and evolution of mycorrhizas within Mucoromycota.</title>
        <authorList>
            <person name="Chang Y."/>
            <person name="Desiro A."/>
            <person name="Na H."/>
            <person name="Sandor L."/>
            <person name="Lipzen A."/>
            <person name="Clum A."/>
            <person name="Barry K."/>
            <person name="Grigoriev I.V."/>
            <person name="Martin F.M."/>
            <person name="Stajich J.E."/>
            <person name="Smith M.E."/>
            <person name="Bonito G."/>
            <person name="Spatafora J.W."/>
        </authorList>
    </citation>
    <scope>NUCLEOTIDE SEQUENCE [LARGE SCALE GENOMIC DNA]</scope>
    <source>
        <strain evidence="8 9">AD002</strain>
    </source>
</reference>
<accession>A0A433QHY2</accession>
<evidence type="ECO:0000256" key="6">
    <source>
        <dbReference type="SAM" id="SignalP"/>
    </source>
</evidence>
<evidence type="ECO:0000256" key="5">
    <source>
        <dbReference type="SAM" id="MobiDB-lite"/>
    </source>
</evidence>
<keyword evidence="1" id="KW-0479">Metal-binding</keyword>
<evidence type="ECO:0000313" key="9">
    <source>
        <dbReference type="Proteomes" id="UP000274822"/>
    </source>
</evidence>
<feature type="region of interest" description="Disordered" evidence="5">
    <location>
        <begin position="234"/>
        <end position="307"/>
    </location>
</feature>
<dbReference type="InterPro" id="IPR013083">
    <property type="entry name" value="Znf_RING/FYVE/PHD"/>
</dbReference>
<evidence type="ECO:0000256" key="1">
    <source>
        <dbReference type="ARBA" id="ARBA00022723"/>
    </source>
</evidence>
<sequence>MSRFDLAVLQLKKLLLCPLWYATHNPFHRACSNHCHNIHVAELHNLVAKSSKLFTDTCTVSECGHNFCDACIYDKLGHECRCPTCRLPAIVKNLKKNPSHDTLVGCLTGIMRLSTTRETKPGGATGPPDVSKTNASLVEDDVDVFLTTKSRQGDEMVGWGGSIFDGGGEPTESKNQDGVEGILNVDSQGGRKDAAQVEQRNIANMNEERNHAKENTAQDHVPLYTIHQVGRAYTPKRKVSIKPEAAATSKTENAAPTTNSSAAALQRSRRRKSVANDIENQPNLRDPLSTTDWQQRQGGKRGSRSLVLADVSNKMKVEYEPDKQLSITKKPDPGFMTPIPAAKTRHKMTGAKSADAIVSRIPAANDETPSRPATAPRTRKRKVCVYCVVWVSW</sequence>
<feature type="domain" description="RING-type" evidence="7">
    <location>
        <begin position="35"/>
        <end position="86"/>
    </location>
</feature>
<name>A0A433QHY2_9FUNG</name>
<dbReference type="Gene3D" id="3.30.40.10">
    <property type="entry name" value="Zinc/RING finger domain, C3HC4 (zinc finger)"/>
    <property type="match status" value="1"/>
</dbReference>
<evidence type="ECO:0000259" key="7">
    <source>
        <dbReference type="PROSITE" id="PS50089"/>
    </source>
</evidence>
<dbReference type="InterPro" id="IPR001841">
    <property type="entry name" value="Znf_RING"/>
</dbReference>
<comment type="caution">
    <text evidence="8">The sequence shown here is derived from an EMBL/GenBank/DDBJ whole genome shotgun (WGS) entry which is preliminary data.</text>
</comment>
<gene>
    <name evidence="8" type="ORF">BC938DRAFT_480698</name>
</gene>